<evidence type="ECO:0000256" key="1">
    <source>
        <dbReference type="SAM" id="MobiDB-lite"/>
    </source>
</evidence>
<accession>A0A846Y910</accession>
<sequence length="81" mass="8393">MYFHGHRSGSADPILWVAGLVVGGVVVVLVVLAVTHLHPSPRPDSDTAPAVYAPTAPAAPPQQIQPTQAAPLPCYPFQAAC</sequence>
<name>A0A846Y910_9NOCA</name>
<dbReference type="EMBL" id="JAAXOP010000016">
    <property type="protein sequence ID" value="NKY53239.1"/>
    <property type="molecule type" value="Genomic_DNA"/>
</dbReference>
<keyword evidence="2" id="KW-0472">Membrane</keyword>
<keyword evidence="4" id="KW-1185">Reference proteome</keyword>
<reference evidence="3 4" key="1">
    <citation type="submission" date="2020-04" db="EMBL/GenBank/DDBJ databases">
        <title>MicrobeNet Type strains.</title>
        <authorList>
            <person name="Nicholson A.C."/>
        </authorList>
    </citation>
    <scope>NUCLEOTIDE SEQUENCE [LARGE SCALE GENOMIC DNA]</scope>
    <source>
        <strain evidence="3 4">JCM 12354</strain>
    </source>
</reference>
<feature type="compositionally biased region" description="Low complexity" evidence="1">
    <location>
        <begin position="47"/>
        <end position="69"/>
    </location>
</feature>
<comment type="caution">
    <text evidence="3">The sequence shown here is derived from an EMBL/GenBank/DDBJ whole genome shotgun (WGS) entry which is preliminary data.</text>
</comment>
<feature type="region of interest" description="Disordered" evidence="1">
    <location>
        <begin position="39"/>
        <end position="69"/>
    </location>
</feature>
<evidence type="ECO:0000313" key="4">
    <source>
        <dbReference type="Proteomes" id="UP000565711"/>
    </source>
</evidence>
<dbReference type="Proteomes" id="UP000565711">
    <property type="component" value="Unassembled WGS sequence"/>
</dbReference>
<evidence type="ECO:0000313" key="3">
    <source>
        <dbReference type="EMBL" id="NKY53239.1"/>
    </source>
</evidence>
<protein>
    <submittedName>
        <fullName evidence="3">Uncharacterized protein</fullName>
    </submittedName>
</protein>
<dbReference type="AlphaFoldDB" id="A0A846Y910"/>
<keyword evidence="2" id="KW-1133">Transmembrane helix</keyword>
<proteinExistence type="predicted"/>
<gene>
    <name evidence="3" type="ORF">HGA08_23860</name>
</gene>
<keyword evidence="2" id="KW-0812">Transmembrane</keyword>
<feature type="transmembrane region" description="Helical" evidence="2">
    <location>
        <begin position="14"/>
        <end position="34"/>
    </location>
</feature>
<evidence type="ECO:0000256" key="2">
    <source>
        <dbReference type="SAM" id="Phobius"/>
    </source>
</evidence>
<dbReference type="RefSeq" id="WP_067875137.1">
    <property type="nucleotide sequence ID" value="NZ_JAAXOP010000016.1"/>
</dbReference>
<organism evidence="3 4">
    <name type="scientific">Nocardia vermiculata</name>
    <dbReference type="NCBI Taxonomy" id="257274"/>
    <lineage>
        <taxon>Bacteria</taxon>
        <taxon>Bacillati</taxon>
        <taxon>Actinomycetota</taxon>
        <taxon>Actinomycetes</taxon>
        <taxon>Mycobacteriales</taxon>
        <taxon>Nocardiaceae</taxon>
        <taxon>Nocardia</taxon>
    </lineage>
</organism>